<organism evidence="1">
    <name type="scientific">Anopheles marajoara</name>
    <dbReference type="NCBI Taxonomy" id="58244"/>
    <lineage>
        <taxon>Eukaryota</taxon>
        <taxon>Metazoa</taxon>
        <taxon>Ecdysozoa</taxon>
        <taxon>Arthropoda</taxon>
        <taxon>Hexapoda</taxon>
        <taxon>Insecta</taxon>
        <taxon>Pterygota</taxon>
        <taxon>Neoptera</taxon>
        <taxon>Endopterygota</taxon>
        <taxon>Diptera</taxon>
        <taxon>Nematocera</taxon>
        <taxon>Culicoidea</taxon>
        <taxon>Culicidae</taxon>
        <taxon>Anophelinae</taxon>
        <taxon>Anopheles</taxon>
    </lineage>
</organism>
<dbReference type="EMBL" id="GGFJ01014793">
    <property type="protein sequence ID" value="MBW63934.1"/>
    <property type="molecule type" value="Transcribed_RNA"/>
</dbReference>
<proteinExistence type="predicted"/>
<accession>A0A2M4CF39</accession>
<sequence>MVHVFVVDLVGLSGQLHVFCFLPFLPLSDTVHLCLLELSIHCSLFSWKYTPKTNKPTNTLIALITAFH</sequence>
<evidence type="ECO:0000313" key="1">
    <source>
        <dbReference type="EMBL" id="MBW63934.1"/>
    </source>
</evidence>
<name>A0A2M4CF39_9DIPT</name>
<dbReference type="AlphaFoldDB" id="A0A2M4CF39"/>
<reference evidence="1" key="1">
    <citation type="submission" date="2018-01" db="EMBL/GenBank/DDBJ databases">
        <title>An insight into the sialome of Amazonian anophelines.</title>
        <authorList>
            <person name="Ribeiro J.M."/>
            <person name="Scarpassa V."/>
            <person name="Calvo E."/>
        </authorList>
    </citation>
    <scope>NUCLEOTIDE SEQUENCE</scope>
    <source>
        <tissue evidence="1">Salivary glands</tissue>
    </source>
</reference>
<protein>
    <submittedName>
        <fullName evidence="1">Putative secreted protein</fullName>
    </submittedName>
</protein>